<dbReference type="AlphaFoldDB" id="A0A1U8JKD0"/>
<keyword evidence="1" id="KW-1185">Reference proteome</keyword>
<dbReference type="PaxDb" id="3635-A0A1U8JKD0"/>
<evidence type="ECO:0000313" key="1">
    <source>
        <dbReference type="Proteomes" id="UP000818029"/>
    </source>
</evidence>
<protein>
    <submittedName>
        <fullName evidence="2">Uncharacterized protein</fullName>
    </submittedName>
</protein>
<gene>
    <name evidence="2" type="primary">LOC107907972</name>
</gene>
<sequence>MSPYQLVFGKACHLPVELERKAMWVIKQVNMDYEVVGKKRLLDITELKEIRLKLHPGKLRSRWSGLSKLSKYFLLNIVIVLEFVGATTDNLEEDRVRLEKVAEEATDDAGAEPKPEE</sequence>
<dbReference type="Proteomes" id="UP000818029">
    <property type="component" value="Chromosome D02"/>
</dbReference>
<accession>A0A1U8JKD0</accession>
<evidence type="ECO:0000313" key="2">
    <source>
        <dbReference type="RefSeq" id="XP_016690752.1"/>
    </source>
</evidence>
<dbReference type="KEGG" id="ghi:107907972"/>
<reference evidence="1" key="1">
    <citation type="journal article" date="2020" name="Nat. Genet.">
        <title>Genomic diversifications of five Gossypium allopolyploid species and their impact on cotton improvement.</title>
        <authorList>
            <person name="Chen Z.J."/>
            <person name="Sreedasyam A."/>
            <person name="Ando A."/>
            <person name="Song Q."/>
            <person name="De Santiago L.M."/>
            <person name="Hulse-Kemp A.M."/>
            <person name="Ding M."/>
            <person name="Ye W."/>
            <person name="Kirkbride R.C."/>
            <person name="Jenkins J."/>
            <person name="Plott C."/>
            <person name="Lovell J."/>
            <person name="Lin Y.M."/>
            <person name="Vaughn R."/>
            <person name="Liu B."/>
            <person name="Simpson S."/>
            <person name="Scheffler B.E."/>
            <person name="Wen L."/>
            <person name="Saski C.A."/>
            <person name="Grover C.E."/>
            <person name="Hu G."/>
            <person name="Conover J.L."/>
            <person name="Carlson J.W."/>
            <person name="Shu S."/>
            <person name="Boston L.B."/>
            <person name="Williams M."/>
            <person name="Peterson D.G."/>
            <person name="McGee K."/>
            <person name="Jones D.C."/>
            <person name="Wendel J.F."/>
            <person name="Stelly D.M."/>
            <person name="Grimwood J."/>
            <person name="Schmutz J."/>
        </authorList>
    </citation>
    <scope>NUCLEOTIDE SEQUENCE [LARGE SCALE GENOMIC DNA]</scope>
    <source>
        <strain evidence="1">cv. TM-1</strain>
    </source>
</reference>
<name>A0A1U8JKD0_GOSHI</name>
<dbReference type="RefSeq" id="XP_016690752.1">
    <property type="nucleotide sequence ID" value="XM_016835263.1"/>
</dbReference>
<organism evidence="1 2">
    <name type="scientific">Gossypium hirsutum</name>
    <name type="common">Upland cotton</name>
    <name type="synonym">Gossypium mexicanum</name>
    <dbReference type="NCBI Taxonomy" id="3635"/>
    <lineage>
        <taxon>Eukaryota</taxon>
        <taxon>Viridiplantae</taxon>
        <taxon>Streptophyta</taxon>
        <taxon>Embryophyta</taxon>
        <taxon>Tracheophyta</taxon>
        <taxon>Spermatophyta</taxon>
        <taxon>Magnoliopsida</taxon>
        <taxon>eudicotyledons</taxon>
        <taxon>Gunneridae</taxon>
        <taxon>Pentapetalae</taxon>
        <taxon>rosids</taxon>
        <taxon>malvids</taxon>
        <taxon>Malvales</taxon>
        <taxon>Malvaceae</taxon>
        <taxon>Malvoideae</taxon>
        <taxon>Gossypium</taxon>
    </lineage>
</organism>
<reference evidence="2" key="2">
    <citation type="submission" date="2025-08" db="UniProtKB">
        <authorList>
            <consortium name="RefSeq"/>
        </authorList>
    </citation>
    <scope>IDENTIFICATION</scope>
</reference>
<proteinExistence type="predicted"/>
<dbReference type="GeneID" id="107907972"/>